<gene>
    <name evidence="1" type="ORF">KHM83_11085</name>
</gene>
<keyword evidence="2" id="KW-1185">Reference proteome</keyword>
<dbReference type="RefSeq" id="WP_213237084.1">
    <property type="nucleotide sequence ID" value="NZ_JAHBCL010000017.1"/>
</dbReference>
<protein>
    <submittedName>
        <fullName evidence="1">Uncharacterized protein</fullName>
    </submittedName>
</protein>
<dbReference type="EMBL" id="JAHBCL010000017">
    <property type="protein sequence ID" value="MBS7527225.1"/>
    <property type="molecule type" value="Genomic_DNA"/>
</dbReference>
<dbReference type="Proteomes" id="UP000746471">
    <property type="component" value="Unassembled WGS sequence"/>
</dbReference>
<reference evidence="1 2" key="1">
    <citation type="submission" date="2021-05" db="EMBL/GenBank/DDBJ databases">
        <title>Fusibacter ferrireducens sp. nov., an anaerobic, sulfur- and Fe-reducing bacterium isolated from the mangrove sediment.</title>
        <authorList>
            <person name="Qiu D."/>
        </authorList>
    </citation>
    <scope>NUCLEOTIDE SEQUENCE [LARGE SCALE GENOMIC DNA]</scope>
    <source>
        <strain evidence="1 2">DSM 12116</strain>
    </source>
</reference>
<comment type="caution">
    <text evidence="1">The sequence shown here is derived from an EMBL/GenBank/DDBJ whole genome shotgun (WGS) entry which is preliminary data.</text>
</comment>
<sequence length="82" mass="9468">MKNKKYGEVKTRKNLFPQDARNIVSKGSIRILISQCEVSNTTKSILDEGNVTLYEGVEAEEVNELREKVREKLLEKGEQERE</sequence>
<accession>A0ABS5PQ01</accession>
<evidence type="ECO:0000313" key="2">
    <source>
        <dbReference type="Proteomes" id="UP000746471"/>
    </source>
</evidence>
<evidence type="ECO:0000313" key="1">
    <source>
        <dbReference type="EMBL" id="MBS7527225.1"/>
    </source>
</evidence>
<proteinExistence type="predicted"/>
<organism evidence="1 2">
    <name type="scientific">Fusibacter paucivorans</name>
    <dbReference type="NCBI Taxonomy" id="76009"/>
    <lineage>
        <taxon>Bacteria</taxon>
        <taxon>Bacillati</taxon>
        <taxon>Bacillota</taxon>
        <taxon>Clostridia</taxon>
        <taxon>Eubacteriales</taxon>
        <taxon>Eubacteriales Family XII. Incertae Sedis</taxon>
        <taxon>Fusibacter</taxon>
    </lineage>
</organism>
<name>A0ABS5PQ01_9FIRM</name>